<feature type="compositionally biased region" description="Basic residues" evidence="1">
    <location>
        <begin position="26"/>
        <end position="35"/>
    </location>
</feature>
<reference evidence="2 4" key="1">
    <citation type="journal article" date="2020" name="Stud. Mycol.">
        <title>101 Dothideomycetes genomes: a test case for predicting lifestyles and emergence of pathogens.</title>
        <authorList>
            <person name="Haridas S."/>
            <person name="Albert R."/>
            <person name="Binder M."/>
            <person name="Bloem J."/>
            <person name="Labutti K."/>
            <person name="Salamov A."/>
            <person name="Andreopoulos B."/>
            <person name="Baker S."/>
            <person name="Barry K."/>
            <person name="Bills G."/>
            <person name="Bluhm B."/>
            <person name="Cannon C."/>
            <person name="Castanera R."/>
            <person name="Culley D."/>
            <person name="Daum C."/>
            <person name="Ezra D."/>
            <person name="Gonzalez J."/>
            <person name="Henrissat B."/>
            <person name="Kuo A."/>
            <person name="Liang C."/>
            <person name="Lipzen A."/>
            <person name="Lutzoni F."/>
            <person name="Magnuson J."/>
            <person name="Mondo S."/>
            <person name="Nolan M."/>
            <person name="Ohm R."/>
            <person name="Pangilinan J."/>
            <person name="Park H.-J."/>
            <person name="Ramirez L."/>
            <person name="Alfaro M."/>
            <person name="Sun H."/>
            <person name="Tritt A."/>
            <person name="Yoshinaga Y."/>
            <person name="Zwiers L.-H."/>
            <person name="Turgeon B."/>
            <person name="Goodwin S."/>
            <person name="Spatafora J."/>
            <person name="Crous P."/>
            <person name="Grigoriev I."/>
        </authorList>
    </citation>
    <scope>NUCLEOTIDE SEQUENCE</scope>
    <source>
        <strain evidence="2 4">CBS 304.34</strain>
    </source>
</reference>
<accession>A0A6A6Y8H9</accession>
<dbReference type="GeneID" id="54453616"/>
<dbReference type="AlphaFoldDB" id="A0A6A6Y8H9"/>
<feature type="compositionally biased region" description="Basic and acidic residues" evidence="1">
    <location>
        <begin position="36"/>
        <end position="45"/>
    </location>
</feature>
<reference evidence="4" key="2">
    <citation type="submission" date="2020-04" db="EMBL/GenBank/DDBJ databases">
        <authorList>
            <consortium name="NCBI Genome Project"/>
        </authorList>
    </citation>
    <scope>NUCLEOTIDE SEQUENCE</scope>
    <source>
        <strain evidence="4">CBS 304.34</strain>
    </source>
</reference>
<reference evidence="4" key="3">
    <citation type="submission" date="2025-04" db="UniProtKB">
        <authorList>
            <consortium name="RefSeq"/>
        </authorList>
    </citation>
    <scope>IDENTIFICATION</scope>
    <source>
        <strain evidence="4">CBS 304.34</strain>
    </source>
</reference>
<evidence type="ECO:0000256" key="1">
    <source>
        <dbReference type="SAM" id="MobiDB-lite"/>
    </source>
</evidence>
<protein>
    <submittedName>
        <fullName evidence="2 4">Uncharacterized protein</fullName>
    </submittedName>
</protein>
<organism evidence="2">
    <name type="scientific">Mytilinidion resinicola</name>
    <dbReference type="NCBI Taxonomy" id="574789"/>
    <lineage>
        <taxon>Eukaryota</taxon>
        <taxon>Fungi</taxon>
        <taxon>Dikarya</taxon>
        <taxon>Ascomycota</taxon>
        <taxon>Pezizomycotina</taxon>
        <taxon>Dothideomycetes</taxon>
        <taxon>Pleosporomycetidae</taxon>
        <taxon>Mytilinidiales</taxon>
        <taxon>Mytilinidiaceae</taxon>
        <taxon>Mytilinidion</taxon>
    </lineage>
</organism>
<evidence type="ECO:0000313" key="4">
    <source>
        <dbReference type="RefSeq" id="XP_033571827.1"/>
    </source>
</evidence>
<feature type="region of interest" description="Disordered" evidence="1">
    <location>
        <begin position="1"/>
        <end position="120"/>
    </location>
</feature>
<sequence>MPRPHRTHQRLPPLRPETAAPMRPHSQPRRRRSESRRHAQSECRPEAASAPYPAPAPSGGKENEPLTHPHLTLPTHSTFTSHSSTLPTPRSPPLFTTKKTQPRHMSPCHGTSRHRPQLPSASHRIPPPTAVDASWQCVTAAVLAQRAVKYAVVG</sequence>
<dbReference type="RefSeq" id="XP_033571827.1">
    <property type="nucleotide sequence ID" value="XM_033712723.1"/>
</dbReference>
<gene>
    <name evidence="2 4" type="ORF">BDZ99DRAFT_144488</name>
</gene>
<dbReference type="EMBL" id="MU003711">
    <property type="protein sequence ID" value="KAF2804863.1"/>
    <property type="molecule type" value="Genomic_DNA"/>
</dbReference>
<evidence type="ECO:0000313" key="3">
    <source>
        <dbReference type="Proteomes" id="UP000504636"/>
    </source>
</evidence>
<keyword evidence="3" id="KW-1185">Reference proteome</keyword>
<feature type="compositionally biased region" description="Low complexity" evidence="1">
    <location>
        <begin position="68"/>
        <end position="97"/>
    </location>
</feature>
<proteinExistence type="predicted"/>
<name>A0A6A6Y8H9_9PEZI</name>
<dbReference type="Proteomes" id="UP000504636">
    <property type="component" value="Unplaced"/>
</dbReference>
<evidence type="ECO:0000313" key="2">
    <source>
        <dbReference type="EMBL" id="KAF2804863.1"/>
    </source>
</evidence>